<dbReference type="OrthoDB" id="5372935at2759"/>
<organism evidence="1 2">
    <name type="scientific">Tothia fuscella</name>
    <dbReference type="NCBI Taxonomy" id="1048955"/>
    <lineage>
        <taxon>Eukaryota</taxon>
        <taxon>Fungi</taxon>
        <taxon>Dikarya</taxon>
        <taxon>Ascomycota</taxon>
        <taxon>Pezizomycotina</taxon>
        <taxon>Dothideomycetes</taxon>
        <taxon>Pleosporomycetidae</taxon>
        <taxon>Venturiales</taxon>
        <taxon>Cylindrosympodiaceae</taxon>
        <taxon>Tothia</taxon>
    </lineage>
</organism>
<dbReference type="EMBL" id="MU007049">
    <property type="protein sequence ID" value="KAF2429225.1"/>
    <property type="molecule type" value="Genomic_DNA"/>
</dbReference>
<sequence length="132" mass="14907">MTTLHASKIQAQTETRNKINSAIMTHNKSGKQMAATPPDFFLVTNTDDELFPFLKLPAEIRNKVYVACLTQCPPSTTDVFSKNAKQAPENYNGWEGWNQRDPHDYPVGSYALFTLNCHGYNSQVYGDFKLVD</sequence>
<gene>
    <name evidence="1" type="ORF">EJ08DRAFT_661969</name>
</gene>
<comment type="caution">
    <text evidence="1">The sequence shown here is derived from an EMBL/GenBank/DDBJ whole genome shotgun (WGS) entry which is preliminary data.</text>
</comment>
<proteinExistence type="predicted"/>
<evidence type="ECO:0000313" key="2">
    <source>
        <dbReference type="Proteomes" id="UP000800235"/>
    </source>
</evidence>
<accession>A0A9P4NPF5</accession>
<dbReference type="Proteomes" id="UP000800235">
    <property type="component" value="Unassembled WGS sequence"/>
</dbReference>
<reference evidence="1" key="1">
    <citation type="journal article" date="2020" name="Stud. Mycol.">
        <title>101 Dothideomycetes genomes: a test case for predicting lifestyles and emergence of pathogens.</title>
        <authorList>
            <person name="Haridas S."/>
            <person name="Albert R."/>
            <person name="Binder M."/>
            <person name="Bloem J."/>
            <person name="Labutti K."/>
            <person name="Salamov A."/>
            <person name="Andreopoulos B."/>
            <person name="Baker S."/>
            <person name="Barry K."/>
            <person name="Bills G."/>
            <person name="Bluhm B."/>
            <person name="Cannon C."/>
            <person name="Castanera R."/>
            <person name="Culley D."/>
            <person name="Daum C."/>
            <person name="Ezra D."/>
            <person name="Gonzalez J."/>
            <person name="Henrissat B."/>
            <person name="Kuo A."/>
            <person name="Liang C."/>
            <person name="Lipzen A."/>
            <person name="Lutzoni F."/>
            <person name="Magnuson J."/>
            <person name="Mondo S."/>
            <person name="Nolan M."/>
            <person name="Ohm R."/>
            <person name="Pangilinan J."/>
            <person name="Park H.-J."/>
            <person name="Ramirez L."/>
            <person name="Alfaro M."/>
            <person name="Sun H."/>
            <person name="Tritt A."/>
            <person name="Yoshinaga Y."/>
            <person name="Zwiers L.-H."/>
            <person name="Turgeon B."/>
            <person name="Goodwin S."/>
            <person name="Spatafora J."/>
            <person name="Crous P."/>
            <person name="Grigoriev I."/>
        </authorList>
    </citation>
    <scope>NUCLEOTIDE SEQUENCE</scope>
    <source>
        <strain evidence="1">CBS 130266</strain>
    </source>
</reference>
<name>A0A9P4NPF5_9PEZI</name>
<keyword evidence="2" id="KW-1185">Reference proteome</keyword>
<protein>
    <submittedName>
        <fullName evidence="1">Uncharacterized protein</fullName>
    </submittedName>
</protein>
<dbReference type="AlphaFoldDB" id="A0A9P4NPF5"/>
<evidence type="ECO:0000313" key="1">
    <source>
        <dbReference type="EMBL" id="KAF2429225.1"/>
    </source>
</evidence>